<comment type="caution">
    <text evidence="1">The sequence shown here is derived from an EMBL/GenBank/DDBJ whole genome shotgun (WGS) entry which is preliminary data.</text>
</comment>
<name>A0A495R7I5_9EURY</name>
<dbReference type="EMBL" id="RBWW01000001">
    <property type="protein sequence ID" value="RKS83232.1"/>
    <property type="molecule type" value="Genomic_DNA"/>
</dbReference>
<sequence length="127" mass="14316">MIEQSPSGAPTAETVTISQDDELRLNSGVYQPHFTTADYVRLGTHRDLDLIFVRPIDTPAENLSGEITDRAYKIDDTGYTGEVSCRRFLQQHKYHHTTTTRYVAEWWPDAAVLCVDLTDPVEPTATC</sequence>
<evidence type="ECO:0000313" key="2">
    <source>
        <dbReference type="Proteomes" id="UP000268233"/>
    </source>
</evidence>
<dbReference type="AlphaFoldDB" id="A0A495R7I5"/>
<dbReference type="Proteomes" id="UP000268233">
    <property type="component" value="Unassembled WGS sequence"/>
</dbReference>
<protein>
    <submittedName>
        <fullName evidence="1">Uncharacterized protein</fullName>
    </submittedName>
</protein>
<organism evidence="1 2">
    <name type="scientific">Haloarcula quadrata</name>
    <dbReference type="NCBI Taxonomy" id="182779"/>
    <lineage>
        <taxon>Archaea</taxon>
        <taxon>Methanobacteriati</taxon>
        <taxon>Methanobacteriota</taxon>
        <taxon>Stenosarchaea group</taxon>
        <taxon>Halobacteria</taxon>
        <taxon>Halobacteriales</taxon>
        <taxon>Haloarculaceae</taxon>
        <taxon>Haloarcula</taxon>
    </lineage>
</organism>
<gene>
    <name evidence="1" type="ORF">BDK61_2570</name>
</gene>
<dbReference type="RefSeq" id="WP_121303366.1">
    <property type="nucleotide sequence ID" value="NZ_RBWW01000001.1"/>
</dbReference>
<keyword evidence="2" id="KW-1185">Reference proteome</keyword>
<reference evidence="1 2" key="1">
    <citation type="submission" date="2018-10" db="EMBL/GenBank/DDBJ databases">
        <title>Genomic Encyclopedia of Archaeal and Bacterial Type Strains, Phase II (KMG-II): from individual species to whole genera.</title>
        <authorList>
            <person name="Goeker M."/>
        </authorList>
    </citation>
    <scope>NUCLEOTIDE SEQUENCE [LARGE SCALE GENOMIC DNA]</scope>
    <source>
        <strain evidence="1 2">DSM 11927</strain>
    </source>
</reference>
<proteinExistence type="predicted"/>
<accession>A0A495R7I5</accession>
<evidence type="ECO:0000313" key="1">
    <source>
        <dbReference type="EMBL" id="RKS83232.1"/>
    </source>
</evidence>